<gene>
    <name evidence="2" type="ORF">CVM52_13570</name>
</gene>
<dbReference type="RefSeq" id="WP_100163033.1">
    <property type="nucleotide sequence ID" value="NZ_PGTB01000055.1"/>
</dbReference>
<organism evidence="2 3">
    <name type="scientific">Pseudooceanicola lipolyticus</name>
    <dbReference type="NCBI Taxonomy" id="2029104"/>
    <lineage>
        <taxon>Bacteria</taxon>
        <taxon>Pseudomonadati</taxon>
        <taxon>Pseudomonadota</taxon>
        <taxon>Alphaproteobacteria</taxon>
        <taxon>Rhodobacterales</taxon>
        <taxon>Paracoccaceae</taxon>
        <taxon>Pseudooceanicola</taxon>
    </lineage>
</organism>
<accession>A0A2M8J034</accession>
<comment type="caution">
    <text evidence="2">The sequence shown here is derived from an EMBL/GenBank/DDBJ whole genome shotgun (WGS) entry which is preliminary data.</text>
</comment>
<keyword evidence="1" id="KW-0812">Transmembrane</keyword>
<sequence>MSAPDTNIEKQTHRHRWSLYAIGASLATVMMITAGWIVWYGTTPETVPAKTDPAVLERELGG</sequence>
<feature type="transmembrane region" description="Helical" evidence="1">
    <location>
        <begin position="17"/>
        <end position="39"/>
    </location>
</feature>
<dbReference type="AlphaFoldDB" id="A0A2M8J034"/>
<keyword evidence="1" id="KW-1133">Transmembrane helix</keyword>
<evidence type="ECO:0000256" key="1">
    <source>
        <dbReference type="SAM" id="Phobius"/>
    </source>
</evidence>
<dbReference type="Proteomes" id="UP000231553">
    <property type="component" value="Unassembled WGS sequence"/>
</dbReference>
<dbReference type="EMBL" id="PGTB01000055">
    <property type="protein sequence ID" value="PJE36125.1"/>
    <property type="molecule type" value="Genomic_DNA"/>
</dbReference>
<evidence type="ECO:0000313" key="3">
    <source>
        <dbReference type="Proteomes" id="UP000231553"/>
    </source>
</evidence>
<proteinExistence type="predicted"/>
<name>A0A2M8J034_9RHOB</name>
<keyword evidence="1" id="KW-0472">Membrane</keyword>
<reference evidence="2 3" key="1">
    <citation type="journal article" date="2018" name="Int. J. Syst. Evol. Microbiol.">
        <title>Pseudooceanicola lipolyticus sp. nov., a marine alphaproteobacterium, reclassification of Oceanicola flagellatus as Pseudooceanicola flagellatus comb. nov. and emended description of the genus Pseudooceanicola.</title>
        <authorList>
            <person name="Huang M.-M."/>
            <person name="Guo L.-L."/>
            <person name="Wu Y.-H."/>
            <person name="Lai Q.-L."/>
            <person name="Shao Z.-Z."/>
            <person name="Wang C.-S."/>
            <person name="Wu M."/>
            <person name="Xu X.-W."/>
        </authorList>
    </citation>
    <scope>NUCLEOTIDE SEQUENCE [LARGE SCALE GENOMIC DNA]</scope>
    <source>
        <strain evidence="2 3">157</strain>
    </source>
</reference>
<evidence type="ECO:0000313" key="2">
    <source>
        <dbReference type="EMBL" id="PJE36125.1"/>
    </source>
</evidence>
<protein>
    <submittedName>
        <fullName evidence="2">Uncharacterized protein</fullName>
    </submittedName>
</protein>
<keyword evidence="3" id="KW-1185">Reference proteome</keyword>
<dbReference type="OrthoDB" id="7779177at2"/>